<dbReference type="GO" id="GO:0034751">
    <property type="term" value="C:aryl hydrocarbon receptor complex"/>
    <property type="evidence" value="ECO:0007669"/>
    <property type="project" value="TreeGrafter"/>
</dbReference>
<dbReference type="InterPro" id="IPR039091">
    <property type="entry name" value="AHR/AHRR"/>
</dbReference>
<protein>
    <recommendedName>
        <fullName evidence="7">BHLH domain-containing protein</fullName>
    </recommendedName>
</protein>
<dbReference type="Proteomes" id="UP000078046">
    <property type="component" value="Unassembled WGS sequence"/>
</dbReference>
<evidence type="ECO:0000256" key="1">
    <source>
        <dbReference type="ARBA" id="ARBA00004123"/>
    </source>
</evidence>
<keyword evidence="4" id="KW-0804">Transcription</keyword>
<evidence type="ECO:0000256" key="4">
    <source>
        <dbReference type="ARBA" id="ARBA00023163"/>
    </source>
</evidence>
<dbReference type="InterPro" id="IPR011598">
    <property type="entry name" value="bHLH_dom"/>
</dbReference>
<dbReference type="AlphaFoldDB" id="A0A177AVC5"/>
<comment type="caution">
    <text evidence="8">The sequence shown here is derived from an EMBL/GenBank/DDBJ whole genome shotgun (WGS) entry which is preliminary data.</text>
</comment>
<dbReference type="SUPFAM" id="SSF47459">
    <property type="entry name" value="HLH, helix-loop-helix DNA-binding domain"/>
    <property type="match status" value="1"/>
</dbReference>
<dbReference type="OrthoDB" id="7788762at2759"/>
<evidence type="ECO:0000256" key="2">
    <source>
        <dbReference type="ARBA" id="ARBA00023015"/>
    </source>
</evidence>
<dbReference type="Pfam" id="PF00010">
    <property type="entry name" value="HLH"/>
    <property type="match status" value="1"/>
</dbReference>
<comment type="subcellular location">
    <subcellularLocation>
        <location evidence="1">Nucleus</location>
    </subcellularLocation>
</comment>
<organism evidence="8 9">
    <name type="scientific">Intoshia linei</name>
    <dbReference type="NCBI Taxonomy" id="1819745"/>
    <lineage>
        <taxon>Eukaryota</taxon>
        <taxon>Metazoa</taxon>
        <taxon>Spiralia</taxon>
        <taxon>Lophotrochozoa</taxon>
        <taxon>Mesozoa</taxon>
        <taxon>Orthonectida</taxon>
        <taxon>Rhopaluridae</taxon>
        <taxon>Intoshia</taxon>
    </lineage>
</organism>
<dbReference type="InterPro" id="IPR036638">
    <property type="entry name" value="HLH_DNA-bd_sf"/>
</dbReference>
<dbReference type="EMBL" id="LWCA01001269">
    <property type="protein sequence ID" value="OAF65482.1"/>
    <property type="molecule type" value="Genomic_DNA"/>
</dbReference>
<evidence type="ECO:0000313" key="9">
    <source>
        <dbReference type="Proteomes" id="UP000078046"/>
    </source>
</evidence>
<feature type="region of interest" description="Disordered" evidence="6">
    <location>
        <begin position="26"/>
        <end position="45"/>
    </location>
</feature>
<evidence type="ECO:0000256" key="6">
    <source>
        <dbReference type="SAM" id="MobiDB-lite"/>
    </source>
</evidence>
<proteinExistence type="predicted"/>
<keyword evidence="5" id="KW-0539">Nucleus</keyword>
<dbReference type="PROSITE" id="PS50888">
    <property type="entry name" value="BHLH"/>
    <property type="match status" value="1"/>
</dbReference>
<dbReference type="PANTHER" id="PTHR10649">
    <property type="entry name" value="ARYL HYDROCARBON RECEPTOR"/>
    <property type="match status" value="1"/>
</dbReference>
<dbReference type="GO" id="GO:0004879">
    <property type="term" value="F:nuclear receptor activity"/>
    <property type="evidence" value="ECO:0007669"/>
    <property type="project" value="TreeGrafter"/>
</dbReference>
<keyword evidence="2" id="KW-0805">Transcription regulation</keyword>
<keyword evidence="9" id="KW-1185">Reference proteome</keyword>
<dbReference type="PANTHER" id="PTHR10649:SF12">
    <property type="entry name" value="SPINELESS, ISOFORM C"/>
    <property type="match status" value="1"/>
</dbReference>
<evidence type="ECO:0000259" key="7">
    <source>
        <dbReference type="PROSITE" id="PS50888"/>
    </source>
</evidence>
<evidence type="ECO:0000256" key="3">
    <source>
        <dbReference type="ARBA" id="ARBA00023125"/>
    </source>
</evidence>
<sequence length="102" mass="12177">MPKYIQVLTDTGFPSNELSIKTNKILNESKQEKKPKSNPSKRHRQRLNYELDRLAAILPYEKKVIEKLDKLSILRLSVNYIKIKKYFSGNLMNMYYCKFFEN</sequence>
<dbReference type="GO" id="GO:0006805">
    <property type="term" value="P:xenobiotic metabolic process"/>
    <property type="evidence" value="ECO:0007669"/>
    <property type="project" value="InterPro"/>
</dbReference>
<reference evidence="8 9" key="1">
    <citation type="submission" date="2016-04" db="EMBL/GenBank/DDBJ databases">
        <title>The genome of Intoshia linei affirms orthonectids as highly simplified spiralians.</title>
        <authorList>
            <person name="Mikhailov K.V."/>
            <person name="Slusarev G.S."/>
            <person name="Nikitin M.A."/>
            <person name="Logacheva M.D."/>
            <person name="Penin A."/>
            <person name="Aleoshin V."/>
            <person name="Panchin Y.V."/>
        </authorList>
    </citation>
    <scope>NUCLEOTIDE SEQUENCE [LARGE SCALE GENOMIC DNA]</scope>
    <source>
        <strain evidence="8">Intl2013</strain>
        <tissue evidence="8">Whole animal</tissue>
    </source>
</reference>
<evidence type="ECO:0000313" key="8">
    <source>
        <dbReference type="EMBL" id="OAF65482.1"/>
    </source>
</evidence>
<dbReference type="Gene3D" id="4.10.280.10">
    <property type="entry name" value="Helix-loop-helix DNA-binding domain"/>
    <property type="match status" value="1"/>
</dbReference>
<evidence type="ECO:0000256" key="5">
    <source>
        <dbReference type="ARBA" id="ARBA00023242"/>
    </source>
</evidence>
<accession>A0A177AVC5</accession>
<dbReference type="SMART" id="SM00353">
    <property type="entry name" value="HLH"/>
    <property type="match status" value="1"/>
</dbReference>
<dbReference type="GO" id="GO:0046983">
    <property type="term" value="F:protein dimerization activity"/>
    <property type="evidence" value="ECO:0007669"/>
    <property type="project" value="InterPro"/>
</dbReference>
<gene>
    <name evidence="8" type="ORF">A3Q56_06790</name>
</gene>
<dbReference type="GO" id="GO:0005634">
    <property type="term" value="C:nucleus"/>
    <property type="evidence" value="ECO:0007669"/>
    <property type="project" value="UniProtKB-SubCell"/>
</dbReference>
<name>A0A177AVC5_9BILA</name>
<feature type="domain" description="BHLH" evidence="7">
    <location>
        <begin position="31"/>
        <end position="84"/>
    </location>
</feature>
<keyword evidence="3" id="KW-0238">DNA-binding</keyword>
<dbReference type="GO" id="GO:0000976">
    <property type="term" value="F:transcription cis-regulatory region binding"/>
    <property type="evidence" value="ECO:0007669"/>
    <property type="project" value="TreeGrafter"/>
</dbReference>